<dbReference type="EMBL" id="BBVC01000082">
    <property type="protein sequence ID" value="GAO98720.1"/>
    <property type="molecule type" value="Genomic_DNA"/>
</dbReference>
<organism evidence="1 2">
    <name type="scientific">Caedimonas varicaedens</name>
    <dbReference type="NCBI Taxonomy" id="1629334"/>
    <lineage>
        <taxon>Bacteria</taxon>
        <taxon>Pseudomonadati</taxon>
        <taxon>Pseudomonadota</taxon>
        <taxon>Alphaproteobacteria</taxon>
        <taxon>Holosporales</taxon>
        <taxon>Caedimonadaceae</taxon>
        <taxon>Caedimonas</taxon>
    </lineage>
</organism>
<gene>
    <name evidence="1" type="ORF">Cva_01386</name>
</gene>
<reference evidence="1 2" key="1">
    <citation type="submission" date="2015-03" db="EMBL/GenBank/DDBJ databases">
        <title>Caedibacter varicaedens, whole genome shotgun sequence.</title>
        <authorList>
            <person name="Suzuki H."/>
            <person name="Dapper A.L."/>
            <person name="Gibson A.K."/>
            <person name="Jackson C."/>
            <person name="Lee H."/>
            <person name="Pejaver V.R."/>
            <person name="Doak T."/>
            <person name="Lynch M."/>
        </authorList>
    </citation>
    <scope>NUCLEOTIDE SEQUENCE [LARGE SCALE GENOMIC DNA]</scope>
</reference>
<keyword evidence="2" id="KW-1185">Reference proteome</keyword>
<protein>
    <submittedName>
        <fullName evidence="1">Uncharacterized protein</fullName>
    </submittedName>
</protein>
<evidence type="ECO:0000313" key="1">
    <source>
        <dbReference type="EMBL" id="GAO98720.1"/>
    </source>
</evidence>
<accession>A0A0K8MDU5</accession>
<dbReference type="Proteomes" id="UP000036771">
    <property type="component" value="Unassembled WGS sequence"/>
</dbReference>
<sequence>MTDLIHINSSEESQVKNSVSTEIIANALNTLRTEEEKLIVLIRKQAYQERLVRDLTYALDSVLKMVDTYKMDELCTDHEEEDEGLSDLSLQHLKDHVTLISDYVRNWADANVETTQDVLAEKRALISRMLEEKA</sequence>
<dbReference type="AlphaFoldDB" id="A0A0K8MDU5"/>
<proteinExistence type="predicted"/>
<comment type="caution">
    <text evidence="1">The sequence shown here is derived from an EMBL/GenBank/DDBJ whole genome shotgun (WGS) entry which is preliminary data.</text>
</comment>
<name>A0A0K8MDU5_9PROT</name>
<evidence type="ECO:0000313" key="2">
    <source>
        <dbReference type="Proteomes" id="UP000036771"/>
    </source>
</evidence>